<dbReference type="GO" id="GO:0046872">
    <property type="term" value="F:metal ion binding"/>
    <property type="evidence" value="ECO:0007669"/>
    <property type="project" value="UniProtKB-KW"/>
</dbReference>
<evidence type="ECO:0000256" key="4">
    <source>
        <dbReference type="ARBA" id="ARBA00022729"/>
    </source>
</evidence>
<feature type="binding site" description="covalent" evidence="8">
    <location>
        <position position="86"/>
    </location>
    <ligand>
        <name>heme c</name>
        <dbReference type="ChEBI" id="CHEBI:61717"/>
        <label>1</label>
    </ligand>
</feature>
<dbReference type="InterPro" id="IPR036909">
    <property type="entry name" value="Cyt_c-like_dom_sf"/>
</dbReference>
<sequence length="403" mass="43596">MIPRRGLAALALGVVAVAGGALAAQGGLLALGPYVRGTYDYGLPKWAPAPLEPKGNPTTAAKVELGRRLFYDKRLSRDGSMSCASCHEQRLAFTDGRATSPGVTGDHTARNAMSIANAGYTPALTWANPLLHSLERQAMVPLLGQEPVELGLAGMDETLRQRLQAEPVYRALFPKAFPEAKGEITIGTIARAISAFERTVVSVRSPYDRYRYEGDVEALSDSAFRGEALFFSERLECHHCHSGLHLSDTVLHERNTLGETAFHNTGLYNIDGKGGYPPRNTGIAEVTGRPEDMGRFRAPSLRNVALTAPYMHDGSIATLDEVIDHYAAGGRTITSGPYAGVGGANPYKSSFMSGFKLDAQERADLIAFLKSLTDEHLLTDPRYGDPWAQDQEPSRHAKTQSGR</sequence>
<dbReference type="InterPro" id="IPR026259">
    <property type="entry name" value="MauG/Cytc_peroxidase"/>
</dbReference>
<proteinExistence type="predicted"/>
<dbReference type="GO" id="GO:0020037">
    <property type="term" value="F:heme binding"/>
    <property type="evidence" value="ECO:0007669"/>
    <property type="project" value="InterPro"/>
</dbReference>
<dbReference type="PANTHER" id="PTHR30600:SF14">
    <property type="entry name" value="CYTOCHROME C PEROXIDASE"/>
    <property type="match status" value="1"/>
</dbReference>
<dbReference type="Proteomes" id="UP000249393">
    <property type="component" value="Unassembled WGS sequence"/>
</dbReference>
<comment type="cofactor">
    <cofactor evidence="8">
        <name>heme</name>
        <dbReference type="ChEBI" id="CHEBI:30413"/>
    </cofactor>
    <text evidence="8">Binds 2 heme groups.</text>
</comment>
<dbReference type="SUPFAM" id="SSF46626">
    <property type="entry name" value="Cytochrome c"/>
    <property type="match status" value="2"/>
</dbReference>
<comment type="PTM">
    <text evidence="8">Binds 2 heme groups per subunit.</text>
</comment>
<evidence type="ECO:0000256" key="10">
    <source>
        <dbReference type="SAM" id="MobiDB-lite"/>
    </source>
</evidence>
<feature type="binding site" description="axial binding residue" evidence="9">
    <location>
        <position position="87"/>
    </location>
    <ligand>
        <name>heme c</name>
        <dbReference type="ChEBI" id="CHEBI:61717"/>
        <label>1</label>
    </ligand>
    <ligandPart>
        <name>Fe</name>
        <dbReference type="ChEBI" id="CHEBI:18248"/>
    </ligandPart>
</feature>
<feature type="signal peptide" evidence="11">
    <location>
        <begin position="1"/>
        <end position="23"/>
    </location>
</feature>
<feature type="domain" description="Cytochrome c" evidence="12">
    <location>
        <begin position="61"/>
        <end position="147"/>
    </location>
</feature>
<dbReference type="GO" id="GO:0042597">
    <property type="term" value="C:periplasmic space"/>
    <property type="evidence" value="ECO:0007669"/>
    <property type="project" value="UniProtKB-SubCell"/>
</dbReference>
<dbReference type="Gene3D" id="1.10.760.10">
    <property type="entry name" value="Cytochrome c-like domain"/>
    <property type="match status" value="2"/>
</dbReference>
<evidence type="ECO:0000256" key="7">
    <source>
        <dbReference type="ARBA" id="ARBA00023004"/>
    </source>
</evidence>
<keyword evidence="2 8" id="KW-0349">Heme</keyword>
<keyword evidence="6" id="KW-0560">Oxidoreductase</keyword>
<dbReference type="GO" id="GO:0009055">
    <property type="term" value="F:electron transfer activity"/>
    <property type="evidence" value="ECO:0007669"/>
    <property type="project" value="InterPro"/>
</dbReference>
<evidence type="ECO:0000256" key="1">
    <source>
        <dbReference type="ARBA" id="ARBA00004418"/>
    </source>
</evidence>
<dbReference type="GO" id="GO:0004130">
    <property type="term" value="F:cytochrome-c peroxidase activity"/>
    <property type="evidence" value="ECO:0007669"/>
    <property type="project" value="TreeGrafter"/>
</dbReference>
<evidence type="ECO:0000256" key="9">
    <source>
        <dbReference type="PIRSR" id="PIRSR000294-2"/>
    </source>
</evidence>
<feature type="binding site" description="axial binding residue" evidence="9">
    <location>
        <position position="241"/>
    </location>
    <ligand>
        <name>heme c</name>
        <dbReference type="ChEBI" id="CHEBI:61717"/>
        <label>2</label>
    </ligand>
    <ligandPart>
        <name>Fe</name>
        <dbReference type="ChEBI" id="CHEBI:18248"/>
    </ligandPart>
</feature>
<reference evidence="13 14" key="1">
    <citation type="submission" date="2017-08" db="EMBL/GenBank/DDBJ databases">
        <title>Infants hospitalized years apart are colonized by the same room-sourced microbial strains.</title>
        <authorList>
            <person name="Brooks B."/>
            <person name="Olm M.R."/>
            <person name="Firek B.A."/>
            <person name="Baker R."/>
            <person name="Thomas B.C."/>
            <person name="Morowitz M.J."/>
            <person name="Banfield J.F."/>
        </authorList>
    </citation>
    <scope>NUCLEOTIDE SEQUENCE [LARGE SCALE GENOMIC DNA]</scope>
    <source>
        <strain evidence="13">S2_003_000_R2_4</strain>
    </source>
</reference>
<evidence type="ECO:0000256" key="8">
    <source>
        <dbReference type="PIRSR" id="PIRSR000294-1"/>
    </source>
</evidence>
<evidence type="ECO:0000256" key="6">
    <source>
        <dbReference type="ARBA" id="ARBA00023002"/>
    </source>
</evidence>
<feature type="binding site" description="covalent" evidence="8">
    <location>
        <position position="237"/>
    </location>
    <ligand>
        <name>heme c</name>
        <dbReference type="ChEBI" id="CHEBI:61717"/>
        <label>2</label>
    </ligand>
</feature>
<dbReference type="PIRSF" id="PIRSF000294">
    <property type="entry name" value="Cytochrome-c_peroxidase"/>
    <property type="match status" value="1"/>
</dbReference>
<dbReference type="AlphaFoldDB" id="A0A2W5VA97"/>
<organism evidence="13 14">
    <name type="scientific">Caulobacter segnis</name>
    <dbReference type="NCBI Taxonomy" id="88688"/>
    <lineage>
        <taxon>Bacteria</taxon>
        <taxon>Pseudomonadati</taxon>
        <taxon>Pseudomonadota</taxon>
        <taxon>Alphaproteobacteria</taxon>
        <taxon>Caulobacterales</taxon>
        <taxon>Caulobacteraceae</taxon>
        <taxon>Caulobacter</taxon>
    </lineage>
</organism>
<feature type="binding site" description="covalent" evidence="8">
    <location>
        <position position="240"/>
    </location>
    <ligand>
        <name>heme c</name>
        <dbReference type="ChEBI" id="CHEBI:61717"/>
        <label>2</label>
    </ligand>
</feature>
<keyword evidence="5" id="KW-0574">Periplasm</keyword>
<dbReference type="InterPro" id="IPR004852">
    <property type="entry name" value="Di-haem_cyt_c_peroxidsae"/>
</dbReference>
<keyword evidence="4 11" id="KW-0732">Signal</keyword>
<feature type="binding site" description="covalent" evidence="8">
    <location>
        <position position="83"/>
    </location>
    <ligand>
        <name>heme c</name>
        <dbReference type="ChEBI" id="CHEBI:61717"/>
        <label>1</label>
    </ligand>
</feature>
<dbReference type="EMBL" id="QFQZ01000008">
    <property type="protein sequence ID" value="PZR36172.1"/>
    <property type="molecule type" value="Genomic_DNA"/>
</dbReference>
<dbReference type="PROSITE" id="PS51007">
    <property type="entry name" value="CYTC"/>
    <property type="match status" value="2"/>
</dbReference>
<evidence type="ECO:0000256" key="5">
    <source>
        <dbReference type="ARBA" id="ARBA00022764"/>
    </source>
</evidence>
<dbReference type="PANTHER" id="PTHR30600">
    <property type="entry name" value="CYTOCHROME C PEROXIDASE-RELATED"/>
    <property type="match status" value="1"/>
</dbReference>
<evidence type="ECO:0000256" key="2">
    <source>
        <dbReference type="ARBA" id="ARBA00022617"/>
    </source>
</evidence>
<accession>A0A2W5VA97</accession>
<evidence type="ECO:0000313" key="14">
    <source>
        <dbReference type="Proteomes" id="UP000249393"/>
    </source>
</evidence>
<feature type="domain" description="Cytochrome c" evidence="12">
    <location>
        <begin position="221"/>
        <end position="373"/>
    </location>
</feature>
<keyword evidence="3 9" id="KW-0479">Metal-binding</keyword>
<name>A0A2W5VA97_9CAUL</name>
<comment type="subcellular location">
    <subcellularLocation>
        <location evidence="1">Periplasm</location>
    </subcellularLocation>
</comment>
<evidence type="ECO:0000256" key="11">
    <source>
        <dbReference type="SAM" id="SignalP"/>
    </source>
</evidence>
<protein>
    <submittedName>
        <fullName evidence="13">Di-heme enzyme</fullName>
    </submittedName>
</protein>
<dbReference type="InterPro" id="IPR051395">
    <property type="entry name" value="Cytochrome_c_Peroxidase/MauG"/>
</dbReference>
<dbReference type="RefSeq" id="WP_304274456.1">
    <property type="nucleotide sequence ID" value="NZ_QFQZ01000008.1"/>
</dbReference>
<keyword evidence="7 9" id="KW-0408">Iron</keyword>
<evidence type="ECO:0000313" key="13">
    <source>
        <dbReference type="EMBL" id="PZR36172.1"/>
    </source>
</evidence>
<dbReference type="InterPro" id="IPR023929">
    <property type="entry name" value="MbnH-like"/>
</dbReference>
<dbReference type="InterPro" id="IPR009056">
    <property type="entry name" value="Cyt_c-like_dom"/>
</dbReference>
<feature type="region of interest" description="Disordered" evidence="10">
    <location>
        <begin position="380"/>
        <end position="403"/>
    </location>
</feature>
<dbReference type="NCBIfam" id="TIGR04039">
    <property type="entry name" value="MXAN_0977_Heme2"/>
    <property type="match status" value="1"/>
</dbReference>
<evidence type="ECO:0000256" key="3">
    <source>
        <dbReference type="ARBA" id="ARBA00022723"/>
    </source>
</evidence>
<evidence type="ECO:0000259" key="12">
    <source>
        <dbReference type="PROSITE" id="PS51007"/>
    </source>
</evidence>
<comment type="caution">
    <text evidence="13">The sequence shown here is derived from an EMBL/GenBank/DDBJ whole genome shotgun (WGS) entry which is preliminary data.</text>
</comment>
<dbReference type="Pfam" id="PF03150">
    <property type="entry name" value="CCP_MauG"/>
    <property type="match status" value="1"/>
</dbReference>
<gene>
    <name evidence="13" type="ORF">DI526_04245</name>
</gene>
<feature type="chain" id="PRO_5015856475" evidence="11">
    <location>
        <begin position="24"/>
        <end position="403"/>
    </location>
</feature>